<protein>
    <submittedName>
        <fullName evidence="1">Uncharacterized protein</fullName>
    </submittedName>
</protein>
<reference evidence="1 2" key="1">
    <citation type="submission" date="2014-02" db="EMBL/GenBank/DDBJ databases">
        <authorList>
            <person name="Sears C."/>
            <person name="Carroll K."/>
            <person name="Sack B.R."/>
            <person name="Qadri F."/>
            <person name="Myers L.L."/>
            <person name="Chung G.-T."/>
            <person name="Escheverria P."/>
            <person name="Fraser C.M."/>
            <person name="Sadzewicz L."/>
            <person name="Shefchek K.A."/>
            <person name="Tallon L."/>
            <person name="Das S.P."/>
            <person name="Daugherty S."/>
            <person name="Mongodin E.F."/>
        </authorList>
    </citation>
    <scope>NUCLEOTIDE SEQUENCE [LARGE SCALE GENOMIC DNA]</scope>
    <source>
        <strain evidence="2">3988T(B)14</strain>
    </source>
</reference>
<comment type="caution">
    <text evidence="1">The sequence shown here is derived from an EMBL/GenBank/DDBJ whole genome shotgun (WGS) entry which is preliminary data.</text>
</comment>
<name>A0A015TU79_BACFG</name>
<dbReference type="EMBL" id="JGCY01000309">
    <property type="protein sequence ID" value="EXY74211.1"/>
    <property type="molecule type" value="Genomic_DNA"/>
</dbReference>
<gene>
    <name evidence="1" type="ORF">M124_1985</name>
</gene>
<dbReference type="Gene3D" id="3.40.30.10">
    <property type="entry name" value="Glutaredoxin"/>
    <property type="match status" value="1"/>
</dbReference>
<dbReference type="AlphaFoldDB" id="A0A015TU79"/>
<evidence type="ECO:0000313" key="1">
    <source>
        <dbReference type="EMBL" id="EXY74211.1"/>
    </source>
</evidence>
<proteinExistence type="predicted"/>
<sequence length="78" mass="8674">MVSVSFDEYQSVFQETIRKDQIVTPTCFAETKGESSGLFKKYRLNRGFTNYLLDGNGVIIAKNISAAELSAYANKIKG</sequence>
<accession>A0A015TU79</accession>
<evidence type="ECO:0000313" key="2">
    <source>
        <dbReference type="Proteomes" id="UP000020529"/>
    </source>
</evidence>
<organism evidence="1 2">
    <name type="scientific">Bacteroides fragilis str. 3988T(B)14</name>
    <dbReference type="NCBI Taxonomy" id="1339315"/>
    <lineage>
        <taxon>Bacteria</taxon>
        <taxon>Pseudomonadati</taxon>
        <taxon>Bacteroidota</taxon>
        <taxon>Bacteroidia</taxon>
        <taxon>Bacteroidales</taxon>
        <taxon>Bacteroidaceae</taxon>
        <taxon>Bacteroides</taxon>
    </lineage>
</organism>
<dbReference type="Proteomes" id="UP000020529">
    <property type="component" value="Unassembled WGS sequence"/>
</dbReference>
<dbReference type="PATRIC" id="fig|1339315.3.peg.2734"/>